<proteinExistence type="predicted"/>
<dbReference type="PANTHER" id="PTHR43877">
    <property type="entry name" value="AMINOALKYLPHOSPHONATE N-ACETYLTRANSFERASE-RELATED-RELATED"/>
    <property type="match status" value="1"/>
</dbReference>
<dbReference type="Gene3D" id="3.40.630.30">
    <property type="match status" value="1"/>
</dbReference>
<dbReference type="Pfam" id="PF00583">
    <property type="entry name" value="Acetyltransf_1"/>
    <property type="match status" value="1"/>
</dbReference>
<keyword evidence="2" id="KW-0012">Acyltransferase</keyword>
<name>A0A2M9B8R8_9ACTN</name>
<keyword evidence="1 4" id="KW-0808">Transferase</keyword>
<evidence type="ECO:0000313" key="4">
    <source>
        <dbReference type="EMBL" id="PJJ54352.1"/>
    </source>
</evidence>
<keyword evidence="5" id="KW-1185">Reference proteome</keyword>
<evidence type="ECO:0000259" key="3">
    <source>
        <dbReference type="PROSITE" id="PS51186"/>
    </source>
</evidence>
<dbReference type="InterPro" id="IPR016181">
    <property type="entry name" value="Acyl_CoA_acyltransferase"/>
</dbReference>
<dbReference type="GO" id="GO:0016747">
    <property type="term" value="F:acyltransferase activity, transferring groups other than amino-acyl groups"/>
    <property type="evidence" value="ECO:0007669"/>
    <property type="project" value="InterPro"/>
</dbReference>
<comment type="caution">
    <text evidence="4">The sequence shown here is derived from an EMBL/GenBank/DDBJ whole genome shotgun (WGS) entry which is preliminary data.</text>
</comment>
<evidence type="ECO:0000256" key="2">
    <source>
        <dbReference type="ARBA" id="ARBA00023315"/>
    </source>
</evidence>
<dbReference type="PANTHER" id="PTHR43877:SF5">
    <property type="entry name" value="BLL8307 PROTEIN"/>
    <property type="match status" value="1"/>
</dbReference>
<dbReference type="CDD" id="cd04301">
    <property type="entry name" value="NAT_SF"/>
    <property type="match status" value="1"/>
</dbReference>
<sequence length="158" mass="17695">MQNVPVDLLIEPANFDDPQLAAFLQQHLDDMEPTAPPESRHALDLDALRAPNVRMWVVREGEVIRGTGAIVELEPGHEEIKSMRTDPSVRGEGLARRMLTWMLYDARDRGVERVSLETGSMEYFAPARALYASAGFTECAPFGAYREDPNSTFMTLTL</sequence>
<dbReference type="AlphaFoldDB" id="A0A2M9B8R8"/>
<dbReference type="InterPro" id="IPR050832">
    <property type="entry name" value="Bact_Acetyltransf"/>
</dbReference>
<dbReference type="InterPro" id="IPR000182">
    <property type="entry name" value="GNAT_dom"/>
</dbReference>
<feature type="domain" description="N-acetyltransferase" evidence="3">
    <location>
        <begin position="8"/>
        <end position="158"/>
    </location>
</feature>
<evidence type="ECO:0000313" key="5">
    <source>
        <dbReference type="Proteomes" id="UP000230842"/>
    </source>
</evidence>
<accession>A0A2M9B8R8</accession>
<dbReference type="EMBL" id="PGEZ01000002">
    <property type="protein sequence ID" value="PJJ54352.1"/>
    <property type="molecule type" value="Genomic_DNA"/>
</dbReference>
<dbReference type="PROSITE" id="PS51186">
    <property type="entry name" value="GNAT"/>
    <property type="match status" value="1"/>
</dbReference>
<dbReference type="SUPFAM" id="SSF55729">
    <property type="entry name" value="Acyl-CoA N-acyltransferases (Nat)"/>
    <property type="match status" value="1"/>
</dbReference>
<dbReference type="Proteomes" id="UP000230842">
    <property type="component" value="Unassembled WGS sequence"/>
</dbReference>
<evidence type="ECO:0000256" key="1">
    <source>
        <dbReference type="ARBA" id="ARBA00022679"/>
    </source>
</evidence>
<organism evidence="4 5">
    <name type="scientific">Mumia flava</name>
    <dbReference type="NCBI Taxonomy" id="1348852"/>
    <lineage>
        <taxon>Bacteria</taxon>
        <taxon>Bacillati</taxon>
        <taxon>Actinomycetota</taxon>
        <taxon>Actinomycetes</taxon>
        <taxon>Propionibacteriales</taxon>
        <taxon>Nocardioidaceae</taxon>
        <taxon>Mumia</taxon>
    </lineage>
</organism>
<protein>
    <submittedName>
        <fullName evidence="4">Putative acetyltransferase</fullName>
    </submittedName>
</protein>
<gene>
    <name evidence="4" type="ORF">CLV56_3861</name>
</gene>
<reference evidence="4 5" key="1">
    <citation type="submission" date="2017-11" db="EMBL/GenBank/DDBJ databases">
        <title>Genomic Encyclopedia of Archaeal and Bacterial Type Strains, Phase II (KMG-II): From Individual Species to Whole Genera.</title>
        <authorList>
            <person name="Goeker M."/>
        </authorList>
    </citation>
    <scope>NUCLEOTIDE SEQUENCE [LARGE SCALE GENOMIC DNA]</scope>
    <source>
        <strain evidence="4 5">DSM 27763</strain>
    </source>
</reference>